<evidence type="ECO:0000313" key="1">
    <source>
        <dbReference type="EMBL" id="TFK98432.1"/>
    </source>
</evidence>
<protein>
    <submittedName>
        <fullName evidence="1">Uncharacterized protein</fullName>
    </submittedName>
</protein>
<dbReference type="AlphaFoldDB" id="A0A5C3Q8V8"/>
<accession>A0A5C3Q8V8</accession>
<dbReference type="Proteomes" id="UP000305067">
    <property type="component" value="Unassembled WGS sequence"/>
</dbReference>
<dbReference type="EMBL" id="ML178839">
    <property type="protein sequence ID" value="TFK98432.1"/>
    <property type="molecule type" value="Genomic_DNA"/>
</dbReference>
<sequence>MQPIRFERSVGRPPLILSLFTALHISLPTMTKRKYAEYQASKYQPPTALPSLQMYRNRSNILETTYTSPRGENVVALRTKQSEAYGKEATFTASRTLLAKDSSVFVRMFEEKTASSYDGNPLFFVEDDPKDLQDFLLALHDYCAYTRSSRWTNGHSIGALLRLSKRYKVQHLVDRTLEYLTQVRYPIQTLEAYQQNPWLALVYMEEIAILNAVAKIEYQPLIPLLTYRAAISWSLTELINCQIRVPSAPGRPWFVTQACRSRVIRMHCSLSAWFWTVTERMLRKTSAKCVDREACKAALRVWRDKTVSFMADDNGLLFDIFLTVAYAIDDARGVCTECKERAKRTIGNLQQDAWDKLPVFVGMGSWEDVDGTTKKEQVE</sequence>
<reference evidence="1 2" key="1">
    <citation type="journal article" date="2019" name="Nat. Ecol. Evol.">
        <title>Megaphylogeny resolves global patterns of mushroom evolution.</title>
        <authorList>
            <person name="Varga T."/>
            <person name="Krizsan K."/>
            <person name="Foldi C."/>
            <person name="Dima B."/>
            <person name="Sanchez-Garcia M."/>
            <person name="Sanchez-Ramirez S."/>
            <person name="Szollosi G.J."/>
            <person name="Szarkandi J.G."/>
            <person name="Papp V."/>
            <person name="Albert L."/>
            <person name="Andreopoulos W."/>
            <person name="Angelini C."/>
            <person name="Antonin V."/>
            <person name="Barry K.W."/>
            <person name="Bougher N.L."/>
            <person name="Buchanan P."/>
            <person name="Buyck B."/>
            <person name="Bense V."/>
            <person name="Catcheside P."/>
            <person name="Chovatia M."/>
            <person name="Cooper J."/>
            <person name="Damon W."/>
            <person name="Desjardin D."/>
            <person name="Finy P."/>
            <person name="Geml J."/>
            <person name="Haridas S."/>
            <person name="Hughes K."/>
            <person name="Justo A."/>
            <person name="Karasinski D."/>
            <person name="Kautmanova I."/>
            <person name="Kiss B."/>
            <person name="Kocsube S."/>
            <person name="Kotiranta H."/>
            <person name="LaButti K.M."/>
            <person name="Lechner B.E."/>
            <person name="Liimatainen K."/>
            <person name="Lipzen A."/>
            <person name="Lukacs Z."/>
            <person name="Mihaltcheva S."/>
            <person name="Morgado L.N."/>
            <person name="Niskanen T."/>
            <person name="Noordeloos M.E."/>
            <person name="Ohm R.A."/>
            <person name="Ortiz-Santana B."/>
            <person name="Ovrebo C."/>
            <person name="Racz N."/>
            <person name="Riley R."/>
            <person name="Savchenko A."/>
            <person name="Shiryaev A."/>
            <person name="Soop K."/>
            <person name="Spirin V."/>
            <person name="Szebenyi C."/>
            <person name="Tomsovsky M."/>
            <person name="Tulloss R.E."/>
            <person name="Uehling J."/>
            <person name="Grigoriev I.V."/>
            <person name="Vagvolgyi C."/>
            <person name="Papp T."/>
            <person name="Martin F.M."/>
            <person name="Miettinen O."/>
            <person name="Hibbett D.S."/>
            <person name="Nagy L.G."/>
        </authorList>
    </citation>
    <scope>NUCLEOTIDE SEQUENCE [LARGE SCALE GENOMIC DNA]</scope>
    <source>
        <strain evidence="1 2">CBS 309.79</strain>
    </source>
</reference>
<evidence type="ECO:0000313" key="2">
    <source>
        <dbReference type="Proteomes" id="UP000305067"/>
    </source>
</evidence>
<organism evidence="1 2">
    <name type="scientific">Pterulicium gracile</name>
    <dbReference type="NCBI Taxonomy" id="1884261"/>
    <lineage>
        <taxon>Eukaryota</taxon>
        <taxon>Fungi</taxon>
        <taxon>Dikarya</taxon>
        <taxon>Basidiomycota</taxon>
        <taxon>Agaricomycotina</taxon>
        <taxon>Agaricomycetes</taxon>
        <taxon>Agaricomycetidae</taxon>
        <taxon>Agaricales</taxon>
        <taxon>Pleurotineae</taxon>
        <taxon>Pterulaceae</taxon>
        <taxon>Pterulicium</taxon>
    </lineage>
</organism>
<proteinExistence type="predicted"/>
<dbReference type="Gene3D" id="3.30.710.10">
    <property type="entry name" value="Potassium Channel Kv1.1, Chain A"/>
    <property type="match status" value="1"/>
</dbReference>
<gene>
    <name evidence="1" type="ORF">BDV98DRAFT_657892</name>
</gene>
<dbReference type="OrthoDB" id="2984659at2759"/>
<dbReference type="InterPro" id="IPR011333">
    <property type="entry name" value="SKP1/BTB/POZ_sf"/>
</dbReference>
<name>A0A5C3Q8V8_9AGAR</name>
<keyword evidence="2" id="KW-1185">Reference proteome</keyword>